<proteinExistence type="predicted"/>
<organism evidence="1 2">
    <name type="scientific">Saitozyma podzolica</name>
    <dbReference type="NCBI Taxonomy" id="1890683"/>
    <lineage>
        <taxon>Eukaryota</taxon>
        <taxon>Fungi</taxon>
        <taxon>Dikarya</taxon>
        <taxon>Basidiomycota</taxon>
        <taxon>Agaricomycotina</taxon>
        <taxon>Tremellomycetes</taxon>
        <taxon>Tremellales</taxon>
        <taxon>Trimorphomycetaceae</taxon>
        <taxon>Saitozyma</taxon>
    </lineage>
</organism>
<dbReference type="PANTHER" id="PTHR40128:SF1">
    <property type="entry name" value="PHYTANOYL-COA HYDROXYLASE"/>
    <property type="match status" value="1"/>
</dbReference>
<name>A0A427YCN5_9TREE</name>
<evidence type="ECO:0000313" key="2">
    <source>
        <dbReference type="Proteomes" id="UP000279259"/>
    </source>
</evidence>
<reference evidence="1 2" key="1">
    <citation type="submission" date="2018-11" db="EMBL/GenBank/DDBJ databases">
        <title>Genome sequence of Saitozyma podzolica DSM 27192.</title>
        <authorList>
            <person name="Aliyu H."/>
            <person name="Gorte O."/>
            <person name="Ochsenreither K."/>
        </authorList>
    </citation>
    <scope>NUCLEOTIDE SEQUENCE [LARGE SCALE GENOMIC DNA]</scope>
    <source>
        <strain evidence="1 2">DSM 27192</strain>
    </source>
</reference>
<dbReference type="Gene3D" id="2.60.120.620">
    <property type="entry name" value="q2cbj1_9rhob like domain"/>
    <property type="match status" value="1"/>
</dbReference>
<dbReference type="SUPFAM" id="SSF51197">
    <property type="entry name" value="Clavaminate synthase-like"/>
    <property type="match status" value="1"/>
</dbReference>
<sequence length="362" mass="40157">MTIQFSAPDSSTNKYWIVLAPIMAAAIVSQPAPIAFENPKWGHVSKLNIEGNEGGRLRPDVLGWLEPVSKDASDEELRERFERDGVIFVKGVIPREKVLAMRKKYFEYVSSSGVLKEQTDPEDGIFCGGDPHKFAGPGVASHLGLTEAECDFLAKSVSAHKEEFVHAFAQDGEIMKIVQRLKPEWKDPLLFKRQLLRSNIPNSEGTATKVHYDQIFLRAAPPTSLTAWVPIGDIPPESGGLIYLENSVPIGLEIEDGFTKLNANLSDEDRLSAFNVNMTDRGNLSRDAGKFARERGGGRRWLIADYEAGDVVFHHPCMIHASGVNRDPMGRIRLATDLRFADGAAPYDHRWANKYFVPGDGL</sequence>
<protein>
    <recommendedName>
        <fullName evidence="3">Phytanoyl-CoA dioxygenase</fullName>
    </recommendedName>
</protein>
<evidence type="ECO:0008006" key="3">
    <source>
        <dbReference type="Google" id="ProtNLM"/>
    </source>
</evidence>
<dbReference type="STRING" id="1890683.A0A427YCN5"/>
<dbReference type="Pfam" id="PF05721">
    <property type="entry name" value="PhyH"/>
    <property type="match status" value="1"/>
</dbReference>
<gene>
    <name evidence="1" type="ORF">EHS25_002944</name>
</gene>
<dbReference type="InterPro" id="IPR008775">
    <property type="entry name" value="Phytyl_CoA_dOase-like"/>
</dbReference>
<keyword evidence="2" id="KW-1185">Reference proteome</keyword>
<evidence type="ECO:0000313" key="1">
    <source>
        <dbReference type="EMBL" id="RSH88717.1"/>
    </source>
</evidence>
<dbReference type="EMBL" id="RSCD01000016">
    <property type="protein sequence ID" value="RSH88717.1"/>
    <property type="molecule type" value="Genomic_DNA"/>
</dbReference>
<accession>A0A427YCN5</accession>
<dbReference type="Proteomes" id="UP000279259">
    <property type="component" value="Unassembled WGS sequence"/>
</dbReference>
<dbReference type="PANTHER" id="PTHR40128">
    <property type="entry name" value="EXPRESSED PROTEIN"/>
    <property type="match status" value="1"/>
</dbReference>
<dbReference type="OrthoDB" id="2328924at2759"/>
<comment type="caution">
    <text evidence="1">The sequence shown here is derived from an EMBL/GenBank/DDBJ whole genome shotgun (WGS) entry which is preliminary data.</text>
</comment>
<dbReference type="AlphaFoldDB" id="A0A427YCN5"/>